<dbReference type="Proteomes" id="UP001286313">
    <property type="component" value="Unassembled WGS sequence"/>
</dbReference>
<protein>
    <submittedName>
        <fullName evidence="1">Uncharacterized protein</fullName>
    </submittedName>
</protein>
<proteinExistence type="predicted"/>
<dbReference type="EMBL" id="JAWQEG010002105">
    <property type="protein sequence ID" value="KAK3874411.1"/>
    <property type="molecule type" value="Genomic_DNA"/>
</dbReference>
<sequence>MGKNVDDGENYDIACYYIVSKCKETLITSFDWCFERLPSARRFEEKDSDIIFQDCVRLLKDWRRKGKPAYGFATKRLVDLLFAVE</sequence>
<evidence type="ECO:0000313" key="2">
    <source>
        <dbReference type="Proteomes" id="UP001286313"/>
    </source>
</evidence>
<reference evidence="1" key="1">
    <citation type="submission" date="2023-10" db="EMBL/GenBank/DDBJ databases">
        <title>Genome assemblies of two species of porcelain crab, Petrolisthes cinctipes and Petrolisthes manimaculis (Anomura: Porcellanidae).</title>
        <authorList>
            <person name="Angst P."/>
        </authorList>
    </citation>
    <scope>NUCLEOTIDE SEQUENCE</scope>
    <source>
        <strain evidence="1">PB745_01</strain>
        <tissue evidence="1">Gill</tissue>
    </source>
</reference>
<comment type="caution">
    <text evidence="1">The sequence shown here is derived from an EMBL/GenBank/DDBJ whole genome shotgun (WGS) entry which is preliminary data.</text>
</comment>
<accession>A0AAE1FIP8</accession>
<evidence type="ECO:0000313" key="1">
    <source>
        <dbReference type="EMBL" id="KAK3874411.1"/>
    </source>
</evidence>
<gene>
    <name evidence="1" type="ORF">Pcinc_020706</name>
</gene>
<name>A0AAE1FIP8_PETCI</name>
<keyword evidence="2" id="KW-1185">Reference proteome</keyword>
<organism evidence="1 2">
    <name type="scientific">Petrolisthes cinctipes</name>
    <name type="common">Flat porcelain crab</name>
    <dbReference type="NCBI Taxonomy" id="88211"/>
    <lineage>
        <taxon>Eukaryota</taxon>
        <taxon>Metazoa</taxon>
        <taxon>Ecdysozoa</taxon>
        <taxon>Arthropoda</taxon>
        <taxon>Crustacea</taxon>
        <taxon>Multicrustacea</taxon>
        <taxon>Malacostraca</taxon>
        <taxon>Eumalacostraca</taxon>
        <taxon>Eucarida</taxon>
        <taxon>Decapoda</taxon>
        <taxon>Pleocyemata</taxon>
        <taxon>Anomura</taxon>
        <taxon>Galatheoidea</taxon>
        <taxon>Porcellanidae</taxon>
        <taxon>Petrolisthes</taxon>
    </lineage>
</organism>
<dbReference type="AlphaFoldDB" id="A0AAE1FIP8"/>